<feature type="region of interest" description="Disordered" evidence="1">
    <location>
        <begin position="1"/>
        <end position="22"/>
    </location>
</feature>
<evidence type="ECO:0000256" key="2">
    <source>
        <dbReference type="SAM" id="Phobius"/>
    </source>
</evidence>
<comment type="caution">
    <text evidence="4">The sequence shown here is derived from an EMBL/GenBank/DDBJ whole genome shotgun (WGS) entry which is preliminary data.</text>
</comment>
<evidence type="ECO:0000256" key="1">
    <source>
        <dbReference type="SAM" id="MobiDB-lite"/>
    </source>
</evidence>
<feature type="transmembrane region" description="Helical" evidence="2">
    <location>
        <begin position="39"/>
        <end position="60"/>
    </location>
</feature>
<dbReference type="PANTHER" id="PTHR37938:SF1">
    <property type="entry name" value="BLL0215 PROTEIN"/>
    <property type="match status" value="1"/>
</dbReference>
<sequence>MNQAQPPVAQPPRGSTAPAGSSEVMFAGPAKHSASLGGYVKWGLASALGGALAIAINSFAWGVPGWMLGLLWLVGLPGLGWTYVTHVSTKYKVTGRRIETEHGVISKSVDSLELWRVLDVKYNQSLLDRVLGNGKITLISTDQSDPNLELHGLPNHRELFEKLRDAVQDARQTSRPMELVGQEGEDGALEQLA</sequence>
<organism evidence="4 5">
    <name type="scientific">Plesiocystis pacifica SIR-1</name>
    <dbReference type="NCBI Taxonomy" id="391625"/>
    <lineage>
        <taxon>Bacteria</taxon>
        <taxon>Pseudomonadati</taxon>
        <taxon>Myxococcota</taxon>
        <taxon>Polyangia</taxon>
        <taxon>Nannocystales</taxon>
        <taxon>Nannocystaceae</taxon>
        <taxon>Plesiocystis</taxon>
    </lineage>
</organism>
<feature type="transmembrane region" description="Helical" evidence="2">
    <location>
        <begin position="66"/>
        <end position="84"/>
    </location>
</feature>
<dbReference type="Pfam" id="PF03703">
    <property type="entry name" value="bPH_2"/>
    <property type="match status" value="1"/>
</dbReference>
<dbReference type="Proteomes" id="UP000005801">
    <property type="component" value="Unassembled WGS sequence"/>
</dbReference>
<feature type="compositionally biased region" description="Acidic residues" evidence="1">
    <location>
        <begin position="183"/>
        <end position="193"/>
    </location>
</feature>
<reference evidence="4 5" key="1">
    <citation type="submission" date="2007-06" db="EMBL/GenBank/DDBJ databases">
        <authorList>
            <person name="Shimkets L."/>
            <person name="Ferriera S."/>
            <person name="Johnson J."/>
            <person name="Kravitz S."/>
            <person name="Beeson K."/>
            <person name="Sutton G."/>
            <person name="Rogers Y.-H."/>
            <person name="Friedman R."/>
            <person name="Frazier M."/>
            <person name="Venter J.C."/>
        </authorList>
    </citation>
    <scope>NUCLEOTIDE SEQUENCE [LARGE SCALE GENOMIC DNA]</scope>
    <source>
        <strain evidence="4 5">SIR-1</strain>
    </source>
</reference>
<dbReference type="InterPro" id="IPR005182">
    <property type="entry name" value="YdbS-like_PH"/>
</dbReference>
<keyword evidence="2" id="KW-1133">Transmembrane helix</keyword>
<evidence type="ECO:0000259" key="3">
    <source>
        <dbReference type="Pfam" id="PF03703"/>
    </source>
</evidence>
<evidence type="ECO:0000313" key="5">
    <source>
        <dbReference type="Proteomes" id="UP000005801"/>
    </source>
</evidence>
<name>A6G2U2_9BACT</name>
<dbReference type="STRING" id="391625.PPSIR1_31873"/>
<evidence type="ECO:0000313" key="4">
    <source>
        <dbReference type="EMBL" id="EDM79792.1"/>
    </source>
</evidence>
<accession>A6G2U2</accession>
<dbReference type="PANTHER" id="PTHR37938">
    <property type="entry name" value="BLL0215 PROTEIN"/>
    <property type="match status" value="1"/>
</dbReference>
<dbReference type="OrthoDB" id="5516002at2"/>
<dbReference type="RefSeq" id="WP_006971041.1">
    <property type="nucleotide sequence ID" value="NZ_ABCS01000016.1"/>
</dbReference>
<keyword evidence="2" id="KW-0812">Transmembrane</keyword>
<keyword evidence="2" id="KW-0472">Membrane</keyword>
<proteinExistence type="predicted"/>
<dbReference type="EMBL" id="ABCS01000016">
    <property type="protein sequence ID" value="EDM79792.1"/>
    <property type="molecule type" value="Genomic_DNA"/>
</dbReference>
<dbReference type="eggNOG" id="COG3428">
    <property type="taxonomic scope" value="Bacteria"/>
</dbReference>
<keyword evidence="5" id="KW-1185">Reference proteome</keyword>
<protein>
    <recommendedName>
        <fullName evidence="3">YdbS-like PH domain-containing protein</fullName>
    </recommendedName>
</protein>
<gene>
    <name evidence="4" type="ORF">PPSIR1_31873</name>
</gene>
<dbReference type="AlphaFoldDB" id="A6G2U2"/>
<feature type="domain" description="YdbS-like PH" evidence="3">
    <location>
        <begin position="89"/>
        <end position="162"/>
    </location>
</feature>
<feature type="region of interest" description="Disordered" evidence="1">
    <location>
        <begin position="171"/>
        <end position="193"/>
    </location>
</feature>